<dbReference type="PANTHER" id="PTHR43162:SF1">
    <property type="entry name" value="PRESTALK A DIFFERENTIATION PROTEIN A"/>
    <property type="match status" value="1"/>
</dbReference>
<dbReference type="InterPro" id="IPR051604">
    <property type="entry name" value="Ergot_Alk_Oxidoreductase"/>
</dbReference>
<dbReference type="Gene3D" id="3.40.50.720">
    <property type="entry name" value="NAD(P)-binding Rossmann-like Domain"/>
    <property type="match status" value="1"/>
</dbReference>
<gene>
    <name evidence="2" type="ORF">ACFLIM_47055</name>
</gene>
<evidence type="ECO:0000313" key="2">
    <source>
        <dbReference type="EMBL" id="MFG1710747.1"/>
    </source>
</evidence>
<accession>A0ABW7ATI6</accession>
<evidence type="ECO:0000259" key="1">
    <source>
        <dbReference type="Pfam" id="PF13460"/>
    </source>
</evidence>
<dbReference type="RefSeq" id="WP_393176822.1">
    <property type="nucleotide sequence ID" value="NZ_JBICRM010000055.1"/>
</dbReference>
<dbReference type="PANTHER" id="PTHR43162">
    <property type="match status" value="1"/>
</dbReference>
<organism evidence="2 3">
    <name type="scientific">Nonomuraea marmarensis</name>
    <dbReference type="NCBI Taxonomy" id="3351344"/>
    <lineage>
        <taxon>Bacteria</taxon>
        <taxon>Bacillati</taxon>
        <taxon>Actinomycetota</taxon>
        <taxon>Actinomycetes</taxon>
        <taxon>Streptosporangiales</taxon>
        <taxon>Streptosporangiaceae</taxon>
        <taxon>Nonomuraea</taxon>
    </lineage>
</organism>
<dbReference type="Proteomes" id="UP001603978">
    <property type="component" value="Unassembled WGS sequence"/>
</dbReference>
<keyword evidence="3" id="KW-1185">Reference proteome</keyword>
<dbReference type="EMBL" id="JBICRM010000055">
    <property type="protein sequence ID" value="MFG1710747.1"/>
    <property type="molecule type" value="Genomic_DNA"/>
</dbReference>
<dbReference type="InterPro" id="IPR016040">
    <property type="entry name" value="NAD(P)-bd_dom"/>
</dbReference>
<proteinExistence type="predicted"/>
<evidence type="ECO:0000313" key="3">
    <source>
        <dbReference type="Proteomes" id="UP001603978"/>
    </source>
</evidence>
<feature type="domain" description="NAD(P)-binding" evidence="1">
    <location>
        <begin position="61"/>
        <end position="190"/>
    </location>
</feature>
<dbReference type="InterPro" id="IPR036291">
    <property type="entry name" value="NAD(P)-bd_dom_sf"/>
</dbReference>
<name>A0ABW7ATI6_9ACTN</name>
<dbReference type="Pfam" id="PF13460">
    <property type="entry name" value="NAD_binding_10"/>
    <property type="match status" value="1"/>
</dbReference>
<comment type="caution">
    <text evidence="2">The sequence shown here is derived from an EMBL/GenBank/DDBJ whole genome shotgun (WGS) entry which is preliminary data.</text>
</comment>
<protein>
    <submittedName>
        <fullName evidence="2">SDR family oxidoreductase</fullName>
    </submittedName>
</protein>
<reference evidence="2 3" key="1">
    <citation type="submission" date="2024-10" db="EMBL/GenBank/DDBJ databases">
        <authorList>
            <person name="Topkara A.R."/>
            <person name="Saygin H."/>
        </authorList>
    </citation>
    <scope>NUCLEOTIDE SEQUENCE [LARGE SCALE GENOMIC DNA]</scope>
    <source>
        <strain evidence="2 3">M3C6</strain>
    </source>
</reference>
<sequence>MNTGGIHDAGGRQELSAHAVCAQPPHIIIDRQTVYYCVAERQPSDGYEGRSAGSMKVLVTGGTGVLGRELVRRLDGRAEVRVLSRRRPEGSGFVRGDLETGEGLAAAVDGVDVIAHCASAADYRRPQRDVAQTQGLLDALGDARPHLVYVSIVGVDRVPFGFFRAKLESERVVEESGLPWTVLRATEFHDLLLMFLMRLAKGPIAIVPRGALFQPVDVGDVADRMMELILGPPAGRARELGGPHVESMADLMHAYLATAGRRRRVVKIPVPGRVGAAFGLGDHLLTNGDRGTVTFDDYLRARASSGGLIERPYAH</sequence>
<dbReference type="SUPFAM" id="SSF51735">
    <property type="entry name" value="NAD(P)-binding Rossmann-fold domains"/>
    <property type="match status" value="1"/>
</dbReference>